<comment type="cofactor">
    <cofactor evidence="2">
        <name>Mg(2+)</name>
        <dbReference type="ChEBI" id="CHEBI:18420"/>
    </cofactor>
</comment>
<dbReference type="SUPFAM" id="SSF55811">
    <property type="entry name" value="Nudix"/>
    <property type="match status" value="1"/>
</dbReference>
<evidence type="ECO:0000256" key="1">
    <source>
        <dbReference type="ARBA" id="ARBA00000847"/>
    </source>
</evidence>
<comment type="caution">
    <text evidence="9">The sequence shown here is derived from an EMBL/GenBank/DDBJ whole genome shotgun (WGS) entry which is preliminary data.</text>
</comment>
<accession>A0A8G2BKW4</accession>
<evidence type="ECO:0000256" key="6">
    <source>
        <dbReference type="ARBA" id="ARBA00032162"/>
    </source>
</evidence>
<dbReference type="OrthoDB" id="9806150at2"/>
<dbReference type="EMBL" id="FNBW01000014">
    <property type="protein sequence ID" value="SDG30532.1"/>
    <property type="molecule type" value="Genomic_DNA"/>
</dbReference>
<dbReference type="PROSITE" id="PS51462">
    <property type="entry name" value="NUDIX"/>
    <property type="match status" value="1"/>
</dbReference>
<dbReference type="CDD" id="cd03424">
    <property type="entry name" value="NUDIX_ADPRase_Nudt5_UGPPase_Nudt14"/>
    <property type="match status" value="1"/>
</dbReference>
<dbReference type="Pfam" id="PF00293">
    <property type="entry name" value="NUDIX"/>
    <property type="match status" value="1"/>
</dbReference>
<comment type="similarity">
    <text evidence="3">Belongs to the Nudix hydrolase family. NudK subfamily.</text>
</comment>
<dbReference type="GO" id="GO:0006753">
    <property type="term" value="P:nucleoside phosphate metabolic process"/>
    <property type="evidence" value="ECO:0007669"/>
    <property type="project" value="TreeGrafter"/>
</dbReference>
<dbReference type="InterPro" id="IPR015797">
    <property type="entry name" value="NUDIX_hydrolase-like_dom_sf"/>
</dbReference>
<keyword evidence="10" id="KW-1185">Reference proteome</keyword>
<name>A0A8G2BKW4_9PROT</name>
<dbReference type="GO" id="GO:0016787">
    <property type="term" value="F:hydrolase activity"/>
    <property type="evidence" value="ECO:0007669"/>
    <property type="project" value="UniProtKB-KW"/>
</dbReference>
<dbReference type="PROSITE" id="PS00893">
    <property type="entry name" value="NUDIX_BOX"/>
    <property type="match status" value="1"/>
</dbReference>
<dbReference type="GO" id="GO:0019693">
    <property type="term" value="P:ribose phosphate metabolic process"/>
    <property type="evidence" value="ECO:0007669"/>
    <property type="project" value="TreeGrafter"/>
</dbReference>
<dbReference type="Gene3D" id="3.90.79.10">
    <property type="entry name" value="Nucleoside Triphosphate Pyrophosphohydrolase"/>
    <property type="match status" value="1"/>
</dbReference>
<reference evidence="9 10" key="1">
    <citation type="submission" date="2016-10" db="EMBL/GenBank/DDBJ databases">
        <authorList>
            <person name="Varghese N."/>
            <person name="Submissions S."/>
        </authorList>
    </citation>
    <scope>NUCLEOTIDE SEQUENCE [LARGE SCALE GENOMIC DNA]</scope>
    <source>
        <strain evidence="9 10">DSM 18839</strain>
    </source>
</reference>
<dbReference type="RefSeq" id="WP_093153079.1">
    <property type="nucleotide sequence ID" value="NZ_FNBW01000014.1"/>
</dbReference>
<dbReference type="AlphaFoldDB" id="A0A8G2BKW4"/>
<protein>
    <recommendedName>
        <fullName evidence="4">GDP-mannose pyrophosphatase</fullName>
    </recommendedName>
    <alternativeName>
        <fullName evidence="6">GDP-mannose hydrolase</fullName>
    </alternativeName>
    <alternativeName>
        <fullName evidence="7">GDPMK</fullName>
    </alternativeName>
</protein>
<evidence type="ECO:0000256" key="7">
    <source>
        <dbReference type="ARBA" id="ARBA00032272"/>
    </source>
</evidence>
<evidence type="ECO:0000313" key="10">
    <source>
        <dbReference type="Proteomes" id="UP000198615"/>
    </source>
</evidence>
<evidence type="ECO:0000256" key="5">
    <source>
        <dbReference type="ARBA" id="ARBA00022801"/>
    </source>
</evidence>
<sequence length="198" mass="21563">MSAKPAPWTVESSRIAYSDRFLRHRMDRCVTERGNLLDPYHVIEFNDWCMVVALTQSGDLVLVEEYRHAAGEIVQGLPSGTVEPGEDPAVAMPRELLEETGYEGGAWFTLPSYWSNPATADNTCYAYLAVGVSPTGSQKLDDGETIAVVTADPAETLREILSGDRKAHGLHIANLLLAREVARSELADHPAAAKLIGN</sequence>
<gene>
    <name evidence="9" type="ORF">SAMN05660686_03957</name>
</gene>
<evidence type="ECO:0000256" key="3">
    <source>
        <dbReference type="ARBA" id="ARBA00007275"/>
    </source>
</evidence>
<comment type="catalytic activity">
    <reaction evidence="1">
        <text>GDP-alpha-D-mannose + H2O = alpha-D-mannose 1-phosphate + GMP + 2 H(+)</text>
        <dbReference type="Rhea" id="RHEA:27978"/>
        <dbReference type="ChEBI" id="CHEBI:15377"/>
        <dbReference type="ChEBI" id="CHEBI:15378"/>
        <dbReference type="ChEBI" id="CHEBI:57527"/>
        <dbReference type="ChEBI" id="CHEBI:58115"/>
        <dbReference type="ChEBI" id="CHEBI:58409"/>
    </reaction>
</comment>
<organism evidence="9 10">
    <name type="scientific">Thalassobaculum litoreum DSM 18839</name>
    <dbReference type="NCBI Taxonomy" id="1123362"/>
    <lineage>
        <taxon>Bacteria</taxon>
        <taxon>Pseudomonadati</taxon>
        <taxon>Pseudomonadota</taxon>
        <taxon>Alphaproteobacteria</taxon>
        <taxon>Rhodospirillales</taxon>
        <taxon>Thalassobaculaceae</taxon>
        <taxon>Thalassobaculum</taxon>
    </lineage>
</organism>
<evidence type="ECO:0000313" key="9">
    <source>
        <dbReference type="EMBL" id="SDG30532.1"/>
    </source>
</evidence>
<dbReference type="PANTHER" id="PTHR11839:SF18">
    <property type="entry name" value="NUDIX HYDROLASE DOMAIN-CONTAINING PROTEIN"/>
    <property type="match status" value="1"/>
</dbReference>
<dbReference type="Proteomes" id="UP000198615">
    <property type="component" value="Unassembled WGS sequence"/>
</dbReference>
<proteinExistence type="inferred from homology"/>
<dbReference type="InterPro" id="IPR000086">
    <property type="entry name" value="NUDIX_hydrolase_dom"/>
</dbReference>
<dbReference type="InterPro" id="IPR020084">
    <property type="entry name" value="NUDIX_hydrolase_CS"/>
</dbReference>
<evidence type="ECO:0000256" key="4">
    <source>
        <dbReference type="ARBA" id="ARBA00016377"/>
    </source>
</evidence>
<dbReference type="PANTHER" id="PTHR11839">
    <property type="entry name" value="UDP/ADP-SUGAR PYROPHOSPHATASE"/>
    <property type="match status" value="1"/>
</dbReference>
<evidence type="ECO:0000256" key="2">
    <source>
        <dbReference type="ARBA" id="ARBA00001946"/>
    </source>
</evidence>
<evidence type="ECO:0000259" key="8">
    <source>
        <dbReference type="PROSITE" id="PS51462"/>
    </source>
</evidence>
<feature type="domain" description="Nudix hydrolase" evidence="8">
    <location>
        <begin position="35"/>
        <end position="178"/>
    </location>
</feature>
<keyword evidence="5" id="KW-0378">Hydrolase</keyword>